<proteinExistence type="predicted"/>
<evidence type="ECO:0000256" key="1">
    <source>
        <dbReference type="SAM" id="MobiDB-lite"/>
    </source>
</evidence>
<reference evidence="2" key="1">
    <citation type="submission" date="2020-11" db="EMBL/GenBank/DDBJ databases">
        <authorList>
            <consortium name="DOE Joint Genome Institute"/>
            <person name="Ahrendt S."/>
            <person name="Riley R."/>
            <person name="Andreopoulos W."/>
            <person name="Labutti K."/>
            <person name="Pangilinan J."/>
            <person name="Ruiz-Duenas F.J."/>
            <person name="Barrasa J.M."/>
            <person name="Sanchez-Garcia M."/>
            <person name="Camarero S."/>
            <person name="Miyauchi S."/>
            <person name="Serrano A."/>
            <person name="Linde D."/>
            <person name="Babiker R."/>
            <person name="Drula E."/>
            <person name="Ayuso-Fernandez I."/>
            <person name="Pacheco R."/>
            <person name="Padilla G."/>
            <person name="Ferreira P."/>
            <person name="Barriuso J."/>
            <person name="Kellner H."/>
            <person name="Castanera R."/>
            <person name="Alfaro M."/>
            <person name="Ramirez L."/>
            <person name="Pisabarro A.G."/>
            <person name="Kuo A."/>
            <person name="Tritt A."/>
            <person name="Lipzen A."/>
            <person name="He G."/>
            <person name="Yan M."/>
            <person name="Ng V."/>
            <person name="Cullen D."/>
            <person name="Martin F."/>
            <person name="Rosso M.-N."/>
            <person name="Henrissat B."/>
            <person name="Hibbett D."/>
            <person name="Martinez A.T."/>
            <person name="Grigoriev I.V."/>
        </authorList>
    </citation>
    <scope>NUCLEOTIDE SEQUENCE</scope>
    <source>
        <strain evidence="2">AH 40177</strain>
    </source>
</reference>
<name>A0A9P5PX76_9AGAR</name>
<dbReference type="InterPro" id="IPR032675">
    <property type="entry name" value="LRR_dom_sf"/>
</dbReference>
<keyword evidence="3" id="KW-1185">Reference proteome</keyword>
<organism evidence="2 3">
    <name type="scientific">Rhodocollybia butyracea</name>
    <dbReference type="NCBI Taxonomy" id="206335"/>
    <lineage>
        <taxon>Eukaryota</taxon>
        <taxon>Fungi</taxon>
        <taxon>Dikarya</taxon>
        <taxon>Basidiomycota</taxon>
        <taxon>Agaricomycotina</taxon>
        <taxon>Agaricomycetes</taxon>
        <taxon>Agaricomycetidae</taxon>
        <taxon>Agaricales</taxon>
        <taxon>Marasmiineae</taxon>
        <taxon>Omphalotaceae</taxon>
        <taxon>Rhodocollybia</taxon>
    </lineage>
</organism>
<comment type="caution">
    <text evidence="2">The sequence shown here is derived from an EMBL/GenBank/DDBJ whole genome shotgun (WGS) entry which is preliminary data.</text>
</comment>
<sequence>MLLGQLPEHILDKLVQTSLILNPSLRIAFLSSFGSRIHASSVRVLFSSLDVEDDSCLCDSEEHLRKFPVYPLVANPDRYAHVVRSLTITNPNPENRISETQASRPLDADLISHLLQQCLNLEDFLWTSSLRPPDGICEQLSLFNTRLKRFDHRPSYSRDRRTTLTKWDASSLSLLSTLPVVTLALSGLSQVGAGALVHMLCNLGEDSVLENLNLDLVWLDEKLCDAIAEAGKKIRRLRLSTNGTKLNDKGLTTILEKCDNMEELNLDEVQGRISRSMWTKPTVFPSALRCLRIHISETGPHHSWAIDHLNSLHSFPLEQLTEICIARQSGIPTVQDHTTAVFEGRVNSVVSLKPIPFALSERLRGCKYLKNLHCDFWAFPVSDVKFLLERCPKLESLKICLDESFTKLLGLTSTSAFLSNLHTISVSVNPEHAPGVPPPCLLPNVVPVVVSLPASTAKSTSTQLLDLDQMQTQTCLEKSVGDPSLPLLRDVKRFVRKFPKLELLEWYGSYGRGSWAVKRPATTSKISINVSVDYMTPRLSTEIWNEILQEDQIRDFLDRSCSWLNEPRRGQQWTGEQAELLQPPSVAHSEKDFIDQTNPHRPGKKSRVPSISISTSSSSISDTNMPATPSRSSASPVDVYSPSTSPVHSPVASRSRHPDFSSNSHFAPSPIREHKRFPSESSRSRTVGKTSGGSTPDSPRKSSRGRGRGRSTRTSIEEGRIGRPSAVREETRYLPSKVTKGRGDGNRK</sequence>
<dbReference type="OrthoDB" id="2596605at2759"/>
<evidence type="ECO:0000313" key="3">
    <source>
        <dbReference type="Proteomes" id="UP000772434"/>
    </source>
</evidence>
<gene>
    <name evidence="2" type="ORF">BDP27DRAFT_1322725</name>
</gene>
<accession>A0A9P5PX76</accession>
<dbReference type="SUPFAM" id="SSF52047">
    <property type="entry name" value="RNI-like"/>
    <property type="match status" value="1"/>
</dbReference>
<dbReference type="EMBL" id="JADNRY010000035">
    <property type="protein sequence ID" value="KAF9071066.1"/>
    <property type="molecule type" value="Genomic_DNA"/>
</dbReference>
<feature type="compositionally biased region" description="Polar residues" evidence="1">
    <location>
        <begin position="679"/>
        <end position="697"/>
    </location>
</feature>
<feature type="compositionally biased region" description="Basic and acidic residues" evidence="1">
    <location>
        <begin position="715"/>
        <end position="732"/>
    </location>
</feature>
<feature type="region of interest" description="Disordered" evidence="1">
    <location>
        <begin position="586"/>
        <end position="748"/>
    </location>
</feature>
<protein>
    <submittedName>
        <fullName evidence="2">Uncharacterized protein</fullName>
    </submittedName>
</protein>
<dbReference type="Gene3D" id="3.80.10.10">
    <property type="entry name" value="Ribonuclease Inhibitor"/>
    <property type="match status" value="1"/>
</dbReference>
<dbReference type="AlphaFoldDB" id="A0A9P5PX76"/>
<evidence type="ECO:0000313" key="2">
    <source>
        <dbReference type="EMBL" id="KAF9071066.1"/>
    </source>
</evidence>
<feature type="compositionally biased region" description="Low complexity" evidence="1">
    <location>
        <begin position="610"/>
        <end position="621"/>
    </location>
</feature>
<feature type="compositionally biased region" description="Polar residues" evidence="1">
    <location>
        <begin position="622"/>
        <end position="647"/>
    </location>
</feature>
<feature type="compositionally biased region" description="Basic residues" evidence="1">
    <location>
        <begin position="701"/>
        <end position="711"/>
    </location>
</feature>
<dbReference type="Proteomes" id="UP000772434">
    <property type="component" value="Unassembled WGS sequence"/>
</dbReference>